<organism evidence="2 3">
    <name type="scientific">Chitinophaga oryziterrae</name>
    <dbReference type="NCBI Taxonomy" id="1031224"/>
    <lineage>
        <taxon>Bacteria</taxon>
        <taxon>Pseudomonadati</taxon>
        <taxon>Bacteroidota</taxon>
        <taxon>Chitinophagia</taxon>
        <taxon>Chitinophagales</taxon>
        <taxon>Chitinophagaceae</taxon>
        <taxon>Chitinophaga</taxon>
    </lineage>
</organism>
<dbReference type="AlphaFoldDB" id="A0A6N8J962"/>
<protein>
    <submittedName>
        <fullName evidence="2">Sulfatase-like hydrolase/transferase</fullName>
    </submittedName>
</protein>
<reference evidence="2 3" key="1">
    <citation type="submission" date="2019-12" db="EMBL/GenBank/DDBJ databases">
        <title>The draft genomic sequence of strain Chitinophaga oryziterrae JCM 16595.</title>
        <authorList>
            <person name="Zhang X."/>
        </authorList>
    </citation>
    <scope>NUCLEOTIDE SEQUENCE [LARGE SCALE GENOMIC DNA]</scope>
    <source>
        <strain evidence="2 3">JCM 16595</strain>
    </source>
</reference>
<dbReference type="InterPro" id="IPR017850">
    <property type="entry name" value="Alkaline_phosphatase_core_sf"/>
</dbReference>
<evidence type="ECO:0000313" key="3">
    <source>
        <dbReference type="Proteomes" id="UP000468388"/>
    </source>
</evidence>
<dbReference type="RefSeq" id="WP_157299393.1">
    <property type="nucleotide sequence ID" value="NZ_BAAAZB010000010.1"/>
</dbReference>
<comment type="caution">
    <text evidence="2">The sequence shown here is derived from an EMBL/GenBank/DDBJ whole genome shotgun (WGS) entry which is preliminary data.</text>
</comment>
<dbReference type="GO" id="GO:0016787">
    <property type="term" value="F:hydrolase activity"/>
    <property type="evidence" value="ECO:0007669"/>
    <property type="project" value="UniProtKB-KW"/>
</dbReference>
<dbReference type="InterPro" id="IPR002591">
    <property type="entry name" value="Phosphodiest/P_Trfase"/>
</dbReference>
<feature type="chain" id="PRO_5026815081" evidence="1">
    <location>
        <begin position="21"/>
        <end position="437"/>
    </location>
</feature>
<dbReference type="OrthoDB" id="9779418at2"/>
<evidence type="ECO:0000256" key="1">
    <source>
        <dbReference type="SAM" id="SignalP"/>
    </source>
</evidence>
<name>A0A6N8J962_9BACT</name>
<feature type="signal peptide" evidence="1">
    <location>
        <begin position="1"/>
        <end position="20"/>
    </location>
</feature>
<dbReference type="Gene3D" id="3.40.720.10">
    <property type="entry name" value="Alkaline Phosphatase, subunit A"/>
    <property type="match status" value="1"/>
</dbReference>
<keyword evidence="1" id="KW-0732">Signal</keyword>
<accession>A0A6N8J962</accession>
<dbReference type="EMBL" id="WRXO01000002">
    <property type="protein sequence ID" value="MVT40759.1"/>
    <property type="molecule type" value="Genomic_DNA"/>
</dbReference>
<dbReference type="PANTHER" id="PTHR10151">
    <property type="entry name" value="ECTONUCLEOTIDE PYROPHOSPHATASE/PHOSPHODIESTERASE"/>
    <property type="match status" value="1"/>
</dbReference>
<proteinExistence type="predicted"/>
<keyword evidence="2" id="KW-0378">Hydrolase</keyword>
<keyword evidence="2" id="KW-0808">Transferase</keyword>
<dbReference type="SUPFAM" id="SSF53649">
    <property type="entry name" value="Alkaline phosphatase-like"/>
    <property type="match status" value="1"/>
</dbReference>
<sequence>MVRPLFTFATAMVMSVACLAQSSRHVILISIDGLRPEFYLDSQYPTPNLQHLKNGGLYAQKMKSVFPSYTYPSHVAMLTGAMPARSGIYYNAPVGSTGNWNWFLKDIKAPTIWQALKAKGLTTSAVQWPVSVGEGIDYSIPEIWDDNHAEDRISESRKYASKGLVEEIEQNATGKLNGENMSEEFVSMDTNAGRMAAYIFKTYKPNFLALHFACVDGAEHGAGREGEEVKLALANADNAIGGVLEAVERSGLKDSTTILIVGDHGFMDIHGVLRPNIWLKQNDLLEVAKFQPAGGSAFLYIKNKAALDKVKKVLQNLPYSQKKLFSIYDRNKLDEMGADSSAALALAAVPGIVFSGASVNKEGVLLKDELGAASGGHHGYDPNFPEMYTGFIGYGANINKGTVIPIMGVEDIAPIITKLLGVDFKAPDGILLPGIIK</sequence>
<evidence type="ECO:0000313" key="2">
    <source>
        <dbReference type="EMBL" id="MVT40759.1"/>
    </source>
</evidence>
<keyword evidence="3" id="KW-1185">Reference proteome</keyword>
<dbReference type="Proteomes" id="UP000468388">
    <property type="component" value="Unassembled WGS sequence"/>
</dbReference>
<dbReference type="GO" id="GO:0016740">
    <property type="term" value="F:transferase activity"/>
    <property type="evidence" value="ECO:0007669"/>
    <property type="project" value="UniProtKB-KW"/>
</dbReference>
<dbReference type="Pfam" id="PF01663">
    <property type="entry name" value="Phosphodiest"/>
    <property type="match status" value="1"/>
</dbReference>
<dbReference type="PANTHER" id="PTHR10151:SF120">
    <property type="entry name" value="BIS(5'-ADENOSYL)-TRIPHOSPHATASE"/>
    <property type="match status" value="1"/>
</dbReference>
<gene>
    <name evidence="2" type="ORF">GO495_09230</name>
</gene>
<dbReference type="PROSITE" id="PS51257">
    <property type="entry name" value="PROKAR_LIPOPROTEIN"/>
    <property type="match status" value="1"/>
</dbReference>
<dbReference type="CDD" id="cd16018">
    <property type="entry name" value="Enpp"/>
    <property type="match status" value="1"/>
</dbReference>